<evidence type="ECO:0000256" key="2">
    <source>
        <dbReference type="SAM" id="MobiDB-lite"/>
    </source>
</evidence>
<protein>
    <submittedName>
        <fullName evidence="3">Uncharacterized protein</fullName>
    </submittedName>
</protein>
<accession>A0AAV2KX87</accession>
<name>A0AAV2KX87_KNICA</name>
<dbReference type="PANTHER" id="PTHR22972:SF5">
    <property type="entry name" value="INACTIVE TYROSINE-PROTEIN KINASE PEAK1"/>
    <property type="match status" value="1"/>
</dbReference>
<feature type="region of interest" description="Disordered" evidence="2">
    <location>
        <begin position="1"/>
        <end position="66"/>
    </location>
</feature>
<evidence type="ECO:0000313" key="4">
    <source>
        <dbReference type="Proteomes" id="UP001497482"/>
    </source>
</evidence>
<dbReference type="InterPro" id="IPR051511">
    <property type="entry name" value="MitoQC_Scaffold_Kinases"/>
</dbReference>
<gene>
    <name evidence="3" type="ORF">KC01_LOCUS23612</name>
</gene>
<organism evidence="3 4">
    <name type="scientific">Knipowitschia caucasica</name>
    <name type="common">Caucasian dwarf goby</name>
    <name type="synonym">Pomatoschistus caucasicus</name>
    <dbReference type="NCBI Taxonomy" id="637954"/>
    <lineage>
        <taxon>Eukaryota</taxon>
        <taxon>Metazoa</taxon>
        <taxon>Chordata</taxon>
        <taxon>Craniata</taxon>
        <taxon>Vertebrata</taxon>
        <taxon>Euteleostomi</taxon>
        <taxon>Actinopterygii</taxon>
        <taxon>Neopterygii</taxon>
        <taxon>Teleostei</taxon>
        <taxon>Neoteleostei</taxon>
        <taxon>Acanthomorphata</taxon>
        <taxon>Gobiaria</taxon>
        <taxon>Gobiiformes</taxon>
        <taxon>Gobioidei</taxon>
        <taxon>Gobiidae</taxon>
        <taxon>Gobiinae</taxon>
        <taxon>Knipowitschia</taxon>
    </lineage>
</organism>
<evidence type="ECO:0000313" key="3">
    <source>
        <dbReference type="EMBL" id="CAL1594661.1"/>
    </source>
</evidence>
<sequence>MGSSISGGDGGPSSSQKRVSLSDSTEIISREGGRFCYPDFSSDDEDDEDDDTEKDDEHESWDESDEELLAMEIRMRGQPRFANFRAATLSPVPFAAGKKWNTVPLRNSPKSEQSPPFPPPRSTSSPYHATNILQRHFANWTKSAGLSSSRHADVDGEGRRGNPDSSKPKRWISFRSFFKRRKDDEDQKEKVEKEKGKLIGIDGTVIHMLPAPPVQQHQWFTEAKPEDPNQKPTIVFTYKPESGPGDGELRIEEVRETALLNPEDSLRSATARRTPSPSSNGGEATRVRADAQTSHSTHFLQLIRRNPEALPGQLRDTVPPTCPGSFLVSTKNITLLILKT</sequence>
<comment type="similarity">
    <text evidence="1">Belongs to the protein kinase superfamily.</text>
</comment>
<evidence type="ECO:0000256" key="1">
    <source>
        <dbReference type="ARBA" id="ARBA00038349"/>
    </source>
</evidence>
<keyword evidence="4" id="KW-1185">Reference proteome</keyword>
<feature type="region of interest" description="Disordered" evidence="2">
    <location>
        <begin position="261"/>
        <end position="288"/>
    </location>
</feature>
<feature type="compositionally biased region" description="Acidic residues" evidence="2">
    <location>
        <begin position="41"/>
        <end position="66"/>
    </location>
</feature>
<dbReference type="Proteomes" id="UP001497482">
    <property type="component" value="Chromosome 20"/>
</dbReference>
<feature type="compositionally biased region" description="Polar residues" evidence="2">
    <location>
        <begin position="140"/>
        <end position="149"/>
    </location>
</feature>
<proteinExistence type="inferred from homology"/>
<feature type="compositionally biased region" description="Gly residues" evidence="2">
    <location>
        <begin position="1"/>
        <end position="11"/>
    </location>
</feature>
<reference evidence="3 4" key="1">
    <citation type="submission" date="2024-04" db="EMBL/GenBank/DDBJ databases">
        <authorList>
            <person name="Waldvogel A.-M."/>
            <person name="Schoenle A."/>
        </authorList>
    </citation>
    <scope>NUCLEOTIDE SEQUENCE [LARGE SCALE GENOMIC DNA]</scope>
</reference>
<dbReference type="AlphaFoldDB" id="A0AAV2KX87"/>
<feature type="compositionally biased region" description="Polar residues" evidence="2">
    <location>
        <begin position="267"/>
        <end position="282"/>
    </location>
</feature>
<feature type="compositionally biased region" description="Polar residues" evidence="2">
    <location>
        <begin position="16"/>
        <end position="27"/>
    </location>
</feature>
<feature type="compositionally biased region" description="Basic and acidic residues" evidence="2">
    <location>
        <begin position="150"/>
        <end position="162"/>
    </location>
</feature>
<dbReference type="GO" id="GO:0004672">
    <property type="term" value="F:protein kinase activity"/>
    <property type="evidence" value="ECO:0007669"/>
    <property type="project" value="TreeGrafter"/>
</dbReference>
<feature type="region of interest" description="Disordered" evidence="2">
    <location>
        <begin position="93"/>
        <end position="172"/>
    </location>
</feature>
<dbReference type="EMBL" id="OZ035842">
    <property type="protein sequence ID" value="CAL1594661.1"/>
    <property type="molecule type" value="Genomic_DNA"/>
</dbReference>
<dbReference type="PANTHER" id="PTHR22972">
    <property type="entry name" value="SERINE/THREONINE PROTEIN KINASE"/>
    <property type="match status" value="1"/>
</dbReference>